<comment type="similarity">
    <text evidence="1">Belongs to the prefoldin subunit beta family.</text>
</comment>
<reference evidence="6" key="1">
    <citation type="submission" date="2016-11" db="UniProtKB">
        <authorList>
            <consortium name="WormBaseParasite"/>
        </authorList>
    </citation>
    <scope>IDENTIFICATION</scope>
</reference>
<sequence>MISTSVLLPPHHLGLSILGPLFTLLVACNSLKGYLQVGTFEGNNGFIGFLQHVILWRFNYLFQFIHEVLSRTMSKSKQTVVTSKDQAEINRFACLHMETAEKKNELSRTANTLQNLVDAEDELILLSDEDLKSVPFKIGSSFIHCDEHNDEINSLIEKEKEVLEDEVTSLTEQIKRNEMEMGQLKEILYEKFGDNINLENAEE</sequence>
<organism evidence="5 6">
    <name type="scientific">Steinernema glaseri</name>
    <dbReference type="NCBI Taxonomy" id="37863"/>
    <lineage>
        <taxon>Eukaryota</taxon>
        <taxon>Metazoa</taxon>
        <taxon>Ecdysozoa</taxon>
        <taxon>Nematoda</taxon>
        <taxon>Chromadorea</taxon>
        <taxon>Rhabditida</taxon>
        <taxon>Tylenchina</taxon>
        <taxon>Panagrolaimomorpha</taxon>
        <taxon>Strongyloidoidea</taxon>
        <taxon>Steinernematidae</taxon>
        <taxon>Steinernema</taxon>
    </lineage>
</organism>
<evidence type="ECO:0000256" key="4">
    <source>
        <dbReference type="SAM" id="Coils"/>
    </source>
</evidence>
<dbReference type="WBParaSite" id="L893_g17408.t1">
    <property type="protein sequence ID" value="L893_g17408.t1"/>
    <property type="gene ID" value="L893_g17408"/>
</dbReference>
<dbReference type="PANTHER" id="PTHR21100:SF9">
    <property type="entry name" value="PREFOLDIN SUBUNIT 4"/>
    <property type="match status" value="1"/>
</dbReference>
<feature type="coiled-coil region" evidence="4">
    <location>
        <begin position="145"/>
        <end position="180"/>
    </location>
</feature>
<dbReference type="GO" id="GO:0006457">
    <property type="term" value="P:protein folding"/>
    <property type="evidence" value="ECO:0007669"/>
    <property type="project" value="InterPro"/>
</dbReference>
<evidence type="ECO:0000256" key="2">
    <source>
        <dbReference type="ARBA" id="ARBA00011695"/>
    </source>
</evidence>
<protein>
    <submittedName>
        <fullName evidence="6">Prefoldin subunit 4</fullName>
    </submittedName>
</protein>
<proteinExistence type="inferred from homology"/>
<evidence type="ECO:0000313" key="6">
    <source>
        <dbReference type="WBParaSite" id="L893_g17408.t1"/>
    </source>
</evidence>
<evidence type="ECO:0000256" key="1">
    <source>
        <dbReference type="ARBA" id="ARBA00008045"/>
    </source>
</evidence>
<dbReference type="GO" id="GO:0005737">
    <property type="term" value="C:cytoplasm"/>
    <property type="evidence" value="ECO:0007669"/>
    <property type="project" value="TreeGrafter"/>
</dbReference>
<dbReference type="GO" id="GO:0016272">
    <property type="term" value="C:prefoldin complex"/>
    <property type="evidence" value="ECO:0007669"/>
    <property type="project" value="InterPro"/>
</dbReference>
<dbReference type="InterPro" id="IPR016661">
    <property type="entry name" value="PFDN4"/>
</dbReference>
<dbReference type="InterPro" id="IPR002777">
    <property type="entry name" value="PFD_beta-like"/>
</dbReference>
<keyword evidence="5" id="KW-1185">Reference proteome</keyword>
<comment type="subunit">
    <text evidence="2">Heterohexamer of two PFD-alpha type and four PFD-beta type subunits.</text>
</comment>
<dbReference type="AlphaFoldDB" id="A0A1I7YKZ8"/>
<accession>A0A1I7YKZ8</accession>
<evidence type="ECO:0000313" key="5">
    <source>
        <dbReference type="Proteomes" id="UP000095287"/>
    </source>
</evidence>
<evidence type="ECO:0000256" key="3">
    <source>
        <dbReference type="ARBA" id="ARBA00023186"/>
    </source>
</evidence>
<dbReference type="Pfam" id="PF01920">
    <property type="entry name" value="Prefoldin_2"/>
    <property type="match status" value="1"/>
</dbReference>
<dbReference type="GO" id="GO:0051082">
    <property type="term" value="F:unfolded protein binding"/>
    <property type="evidence" value="ECO:0007669"/>
    <property type="project" value="InterPro"/>
</dbReference>
<dbReference type="PANTHER" id="PTHR21100">
    <property type="entry name" value="PREFOLDIN SUBUNIT 4"/>
    <property type="match status" value="1"/>
</dbReference>
<dbReference type="Proteomes" id="UP000095287">
    <property type="component" value="Unplaced"/>
</dbReference>
<name>A0A1I7YKZ8_9BILA</name>
<keyword evidence="4" id="KW-0175">Coiled coil</keyword>
<keyword evidence="3" id="KW-0143">Chaperone</keyword>